<accession>A0AAW0KM15</accession>
<keyword evidence="4" id="KW-1185">Reference proteome</keyword>
<reference evidence="3 4" key="1">
    <citation type="journal article" date="2018" name="Sci. Data">
        <title>The draft genome sequence of cork oak.</title>
        <authorList>
            <person name="Ramos A.M."/>
            <person name="Usie A."/>
            <person name="Barbosa P."/>
            <person name="Barros P.M."/>
            <person name="Capote T."/>
            <person name="Chaves I."/>
            <person name="Simoes F."/>
            <person name="Abreu I."/>
            <person name="Carrasquinho I."/>
            <person name="Faro C."/>
            <person name="Guimaraes J.B."/>
            <person name="Mendonca D."/>
            <person name="Nobrega F."/>
            <person name="Rodrigues L."/>
            <person name="Saibo N.J.M."/>
            <person name="Varela M.C."/>
            <person name="Egas C."/>
            <person name="Matos J."/>
            <person name="Miguel C.M."/>
            <person name="Oliveira M.M."/>
            <person name="Ricardo C.P."/>
            <person name="Goncalves S."/>
        </authorList>
    </citation>
    <scope>NUCLEOTIDE SEQUENCE [LARGE SCALE GENOMIC DNA]</scope>
    <source>
        <strain evidence="4">cv. HL8</strain>
    </source>
</reference>
<feature type="compositionally biased region" description="Polar residues" evidence="2">
    <location>
        <begin position="774"/>
        <end position="783"/>
    </location>
</feature>
<feature type="compositionally biased region" description="Basic and acidic residues" evidence="2">
    <location>
        <begin position="1072"/>
        <end position="1083"/>
    </location>
</feature>
<dbReference type="InterPro" id="IPR042277">
    <property type="entry name" value="IST1-like"/>
</dbReference>
<protein>
    <submittedName>
        <fullName evidence="3">Ist1-like protein</fullName>
    </submittedName>
</protein>
<name>A0AAW0KM15_QUESU</name>
<feature type="compositionally biased region" description="Polar residues" evidence="2">
    <location>
        <begin position="241"/>
        <end position="253"/>
    </location>
</feature>
<feature type="compositionally biased region" description="Polar residues" evidence="2">
    <location>
        <begin position="459"/>
        <end position="476"/>
    </location>
</feature>
<comment type="similarity">
    <text evidence="1">Belongs to the IST1 family.</text>
</comment>
<dbReference type="Pfam" id="PF03398">
    <property type="entry name" value="Ist1"/>
    <property type="match status" value="1"/>
</dbReference>
<proteinExistence type="inferred from homology"/>
<dbReference type="GO" id="GO:0015031">
    <property type="term" value="P:protein transport"/>
    <property type="evidence" value="ECO:0007669"/>
    <property type="project" value="InterPro"/>
</dbReference>
<feature type="compositionally biased region" description="Basic and acidic residues" evidence="2">
    <location>
        <begin position="230"/>
        <end position="240"/>
    </location>
</feature>
<feature type="compositionally biased region" description="Polar residues" evidence="2">
    <location>
        <begin position="1110"/>
        <end position="1127"/>
    </location>
</feature>
<sequence length="1300" mass="143073">MLHRSFKPAKCKTALKLAASRIKLLKNKKDAQVKQLKRDVAQLLESGQERTAMIRVEHVVREEKTVAAFELIEIYCELIAARLPIIESQKNCPIDLKEAVASVIFASPRCADIPELMDVRKHFTAKYGKEFVSAAVELRPDCGVGRMLVEKLSAKAPDSQTKIKILSAIAEEHNFKWDPNSLQEKDTKSNEDLLSGPNTFEKAGKTYVEPHVQAPPNHDYRGPPNVQVSPKHEAKHDESGNFHNSRSPHSQNFNSVDVSANKATTFGTFNAEAGSSGMGSIHLKIGNAYSLRSYIVETLNIYFFPRWIYGIIFLVGTGSEEKEFRQSYSGDSNAFSSSRQNWNMEFKDATAAAQAAAESAERASMAARAAAELSSREKFTGQYSMESPKSSAYGLSHEGSQKYAESKLQGEHLAKGPISNASPRRNSWKQDVQVDHTEQDNLAGAADRYYSDDHKNTEKSTWSASVDNNPLVNVSQKTDRYTRRNSSEVENSDSVGEVSVKKQSSNNKVEFVRDLNDGMKSEKIDYVGDVRIRKQSSRASSHSHSSTSSDEHIDILNLNHQMLGNDADQDSPVIDEVNIGTNDEETTSYDNAAVVFDGYGSDDNNYKFDEENEFTRQESSLFFSSPGRKSPVNLFENTNAWSPKRNIGESLGDSIFQSHSFSEQHSSVVFSESLTSSTASSQPHDLSHVTYDDSEGPSSDGEEELGKSKLVGSMDSDIYHREQNVYDRNSDLNQSASHGLTGSSSVEKENAASNRKPWLPTSSVDSDPMEVRFDTNQGNTFSILSEKKFGYGDVPSPRHKKSESDLSIKYNDHTPQLPDARKDDELLKESSLDSGSELNFGKLKGGLRNRGFRHPPYTRSPSGSASSLKQPSDDTFSKIEQSSSSVTGSTSVSYDAGNEEPHNQKVILKQSKEPNSTVLVSSSDSDNDDSNEELSQQTISSSREPYNQKAGTKVNKNSSSRVPIKYFGAVTSDSEEDLPKQASSGNARPITGLSRRTKAPSSSTSRSSYSKATDIPEKSLTPDYGVEGKAYSRSSYAREALTKPSSQTKSLDYWGSDEQRQSTKQAASKPMPESKRSLHEESLKSSTRKQSSGSLPEILTSVSTERKAPSRSSYASDALTKPSSQTKSSDHLGNVELRLSTEQAASKPMPESRRSLYEESLKSSARNHSSGSLPEILTSVSTERKASSRSSYASEAPTKPSSQTKSLDSLGSAKQRRSTEQVAFKPMPESKRSLREESLKSSTGNHPSGSLPERSTSVEIPRSPSSSAETPSKEKASHVHPKLPDYDDITAHFQSLRQSR</sequence>
<feature type="compositionally biased region" description="Polar residues" evidence="2">
    <location>
        <begin position="1084"/>
        <end position="1094"/>
    </location>
</feature>
<evidence type="ECO:0000313" key="3">
    <source>
        <dbReference type="EMBL" id="KAK7840217.1"/>
    </source>
</evidence>
<organism evidence="3 4">
    <name type="scientific">Quercus suber</name>
    <name type="common">Cork oak</name>
    <dbReference type="NCBI Taxonomy" id="58331"/>
    <lineage>
        <taxon>Eukaryota</taxon>
        <taxon>Viridiplantae</taxon>
        <taxon>Streptophyta</taxon>
        <taxon>Embryophyta</taxon>
        <taxon>Tracheophyta</taxon>
        <taxon>Spermatophyta</taxon>
        <taxon>Magnoliopsida</taxon>
        <taxon>eudicotyledons</taxon>
        <taxon>Gunneridae</taxon>
        <taxon>Pentapetalae</taxon>
        <taxon>rosids</taxon>
        <taxon>fabids</taxon>
        <taxon>Fagales</taxon>
        <taxon>Fagaceae</taxon>
        <taxon>Quercus</taxon>
    </lineage>
</organism>
<feature type="compositionally biased region" description="Basic and acidic residues" evidence="2">
    <location>
        <begin position="477"/>
        <end position="487"/>
    </location>
</feature>
<feature type="compositionally biased region" description="Polar residues" evidence="2">
    <location>
        <begin position="936"/>
        <end position="945"/>
    </location>
</feature>
<feature type="compositionally biased region" description="Polar residues" evidence="2">
    <location>
        <begin position="1188"/>
        <end position="1209"/>
    </location>
</feature>
<feature type="region of interest" description="Disordered" evidence="2">
    <location>
        <begin position="178"/>
        <end position="253"/>
    </location>
</feature>
<feature type="compositionally biased region" description="Low complexity" evidence="2">
    <location>
        <begin position="999"/>
        <end position="1013"/>
    </location>
</feature>
<dbReference type="EMBL" id="PKMF04000266">
    <property type="protein sequence ID" value="KAK7840217.1"/>
    <property type="molecule type" value="Genomic_DNA"/>
</dbReference>
<feature type="compositionally biased region" description="Basic and acidic residues" evidence="2">
    <location>
        <begin position="1150"/>
        <end position="1161"/>
    </location>
</feature>
<feature type="compositionally biased region" description="Basic and acidic residues" evidence="2">
    <location>
        <begin position="802"/>
        <end position="812"/>
    </location>
</feature>
<dbReference type="PANTHER" id="PTHR12161">
    <property type="entry name" value="IST1 FAMILY MEMBER"/>
    <property type="match status" value="1"/>
</dbReference>
<evidence type="ECO:0000256" key="1">
    <source>
        <dbReference type="ARBA" id="ARBA00005536"/>
    </source>
</evidence>
<feature type="region of interest" description="Disordered" evidence="2">
    <location>
        <begin position="378"/>
        <end position="405"/>
    </location>
</feature>
<feature type="region of interest" description="Disordered" evidence="2">
    <location>
        <begin position="414"/>
        <end position="433"/>
    </location>
</feature>
<dbReference type="InterPro" id="IPR005061">
    <property type="entry name" value="Ist1"/>
</dbReference>
<feature type="compositionally biased region" description="Polar residues" evidence="2">
    <location>
        <begin position="1240"/>
        <end position="1270"/>
    </location>
</feature>
<feature type="compositionally biased region" description="Polar residues" evidence="2">
    <location>
        <begin position="1162"/>
        <end position="1172"/>
    </location>
</feature>
<feature type="compositionally biased region" description="Basic and acidic residues" evidence="2">
    <location>
        <begin position="819"/>
        <end position="831"/>
    </location>
</feature>
<feature type="compositionally biased region" description="Low complexity" evidence="2">
    <location>
        <begin position="882"/>
        <end position="893"/>
    </location>
</feature>
<evidence type="ECO:0000256" key="2">
    <source>
        <dbReference type="SAM" id="MobiDB-lite"/>
    </source>
</evidence>
<feature type="compositionally biased region" description="Basic and acidic residues" evidence="2">
    <location>
        <begin position="1271"/>
        <end position="1285"/>
    </location>
</feature>
<feature type="compositionally biased region" description="Polar residues" evidence="2">
    <location>
        <begin position="731"/>
        <end position="745"/>
    </location>
</feature>
<dbReference type="Gene3D" id="1.20.1260.60">
    <property type="entry name" value="Vacuolar protein sorting-associated protein Ist1"/>
    <property type="match status" value="1"/>
</dbReference>
<feature type="region of interest" description="Disordered" evidence="2">
    <location>
        <begin position="731"/>
        <end position="1300"/>
    </location>
</feature>
<dbReference type="PANTHER" id="PTHR12161:SF13">
    <property type="entry name" value="REGULATOR OF VPS4 ACTIVITY IN THE MVB PATHWAY PROTEIN"/>
    <property type="match status" value="1"/>
</dbReference>
<evidence type="ECO:0000313" key="4">
    <source>
        <dbReference type="Proteomes" id="UP000237347"/>
    </source>
</evidence>
<gene>
    <name evidence="3" type="ORF">CFP56_016930</name>
</gene>
<feature type="region of interest" description="Disordered" evidence="2">
    <location>
        <begin position="453"/>
        <end position="501"/>
    </location>
</feature>
<feature type="compositionally biased region" description="Polar residues" evidence="2">
    <location>
        <begin position="859"/>
        <end position="870"/>
    </location>
</feature>
<feature type="compositionally biased region" description="Acidic residues" evidence="2">
    <location>
        <begin position="692"/>
        <end position="703"/>
    </location>
</feature>
<feature type="compositionally biased region" description="Polar residues" evidence="2">
    <location>
        <begin position="381"/>
        <end position="390"/>
    </location>
</feature>
<feature type="region of interest" description="Disordered" evidence="2">
    <location>
        <begin position="673"/>
        <end position="714"/>
    </location>
</feature>
<dbReference type="FunFam" id="1.20.1260.60:FF:000003">
    <property type="entry name" value="IST1-like protein isoform A"/>
    <property type="match status" value="1"/>
</dbReference>
<feature type="compositionally biased region" description="Basic and acidic residues" evidence="2">
    <location>
        <begin position="1228"/>
        <end position="1239"/>
    </location>
</feature>
<comment type="caution">
    <text evidence="3">The sequence shown here is derived from an EMBL/GenBank/DDBJ whole genome shotgun (WGS) entry which is preliminary data.</text>
</comment>
<dbReference type="Proteomes" id="UP000237347">
    <property type="component" value="Unassembled WGS sequence"/>
</dbReference>